<sequence length="138" mass="15206">MFLSHIHATHAYGRLTTSVSSSSAGIWSTISRLPCSSSTRIIWPLCGEARQAGHTSKAAGLCKAHQKIRKPYDTKEKSEQVNDFKLRLHLETHRKGGSRNEGTKALDGSRSLDTSNDPSTLLKESTTKPCVPSRFGRR</sequence>
<feature type="compositionally biased region" description="Basic and acidic residues" evidence="1">
    <location>
        <begin position="70"/>
        <end position="94"/>
    </location>
</feature>
<proteinExistence type="predicted"/>
<name>A0A5B7D739_PORTR</name>
<feature type="region of interest" description="Disordered" evidence="1">
    <location>
        <begin position="56"/>
        <end position="138"/>
    </location>
</feature>
<reference evidence="2 3" key="1">
    <citation type="submission" date="2019-05" db="EMBL/GenBank/DDBJ databases">
        <title>Another draft genome of Portunus trituberculatus and its Hox gene families provides insights of decapod evolution.</title>
        <authorList>
            <person name="Jeong J.-H."/>
            <person name="Song I."/>
            <person name="Kim S."/>
            <person name="Choi T."/>
            <person name="Kim D."/>
            <person name="Ryu S."/>
            <person name="Kim W."/>
        </authorList>
    </citation>
    <scope>NUCLEOTIDE SEQUENCE [LARGE SCALE GENOMIC DNA]</scope>
    <source>
        <tissue evidence="2">Muscle</tissue>
    </source>
</reference>
<dbReference type="AlphaFoldDB" id="A0A5B7D739"/>
<organism evidence="2 3">
    <name type="scientific">Portunus trituberculatus</name>
    <name type="common">Swimming crab</name>
    <name type="synonym">Neptunus trituberculatus</name>
    <dbReference type="NCBI Taxonomy" id="210409"/>
    <lineage>
        <taxon>Eukaryota</taxon>
        <taxon>Metazoa</taxon>
        <taxon>Ecdysozoa</taxon>
        <taxon>Arthropoda</taxon>
        <taxon>Crustacea</taxon>
        <taxon>Multicrustacea</taxon>
        <taxon>Malacostraca</taxon>
        <taxon>Eumalacostraca</taxon>
        <taxon>Eucarida</taxon>
        <taxon>Decapoda</taxon>
        <taxon>Pleocyemata</taxon>
        <taxon>Brachyura</taxon>
        <taxon>Eubrachyura</taxon>
        <taxon>Portunoidea</taxon>
        <taxon>Portunidae</taxon>
        <taxon>Portuninae</taxon>
        <taxon>Portunus</taxon>
    </lineage>
</organism>
<feature type="compositionally biased region" description="Polar residues" evidence="1">
    <location>
        <begin position="111"/>
        <end position="128"/>
    </location>
</feature>
<evidence type="ECO:0000256" key="1">
    <source>
        <dbReference type="SAM" id="MobiDB-lite"/>
    </source>
</evidence>
<evidence type="ECO:0000313" key="2">
    <source>
        <dbReference type="EMBL" id="MPC17112.1"/>
    </source>
</evidence>
<gene>
    <name evidence="2" type="ORF">E2C01_009959</name>
</gene>
<dbReference type="Proteomes" id="UP000324222">
    <property type="component" value="Unassembled WGS sequence"/>
</dbReference>
<dbReference type="EMBL" id="VSRR010000560">
    <property type="protein sequence ID" value="MPC17112.1"/>
    <property type="molecule type" value="Genomic_DNA"/>
</dbReference>
<accession>A0A5B7D739</accession>
<protein>
    <submittedName>
        <fullName evidence="2">Uncharacterized protein</fullName>
    </submittedName>
</protein>
<keyword evidence="3" id="KW-1185">Reference proteome</keyword>
<evidence type="ECO:0000313" key="3">
    <source>
        <dbReference type="Proteomes" id="UP000324222"/>
    </source>
</evidence>
<comment type="caution">
    <text evidence="2">The sequence shown here is derived from an EMBL/GenBank/DDBJ whole genome shotgun (WGS) entry which is preliminary data.</text>
</comment>